<keyword evidence="3" id="KW-1185">Reference proteome</keyword>
<dbReference type="EMBL" id="SRLO01000478">
    <property type="protein sequence ID" value="TNN54661.1"/>
    <property type="molecule type" value="Genomic_DNA"/>
</dbReference>
<proteinExistence type="predicted"/>
<evidence type="ECO:0000313" key="2">
    <source>
        <dbReference type="EMBL" id="TNN54661.1"/>
    </source>
</evidence>
<reference evidence="2 3" key="1">
    <citation type="submission" date="2019-03" db="EMBL/GenBank/DDBJ databases">
        <title>First draft genome of Liparis tanakae, snailfish: a comprehensive survey of snailfish specific genes.</title>
        <authorList>
            <person name="Kim W."/>
            <person name="Song I."/>
            <person name="Jeong J.-H."/>
            <person name="Kim D."/>
            <person name="Kim S."/>
            <person name="Ryu S."/>
            <person name="Song J.Y."/>
            <person name="Lee S.K."/>
        </authorList>
    </citation>
    <scope>NUCLEOTIDE SEQUENCE [LARGE SCALE GENOMIC DNA]</scope>
    <source>
        <tissue evidence="2">Muscle</tissue>
    </source>
</reference>
<name>A0A4Z2GN38_9TELE</name>
<accession>A0A4Z2GN38</accession>
<sequence>MCVVRGGRSSGEASSTKPRWSRVPLLEAGERGGRALWVALWVCCCTTWLAYWMYSPDVGYEGFRVMCPTFSDPSDGAFSATDTSK</sequence>
<keyword evidence="1" id="KW-0812">Transmembrane</keyword>
<evidence type="ECO:0000313" key="3">
    <source>
        <dbReference type="Proteomes" id="UP000314294"/>
    </source>
</evidence>
<comment type="caution">
    <text evidence="2">The sequence shown here is derived from an EMBL/GenBank/DDBJ whole genome shotgun (WGS) entry which is preliminary data.</text>
</comment>
<keyword evidence="1" id="KW-0472">Membrane</keyword>
<dbReference type="Proteomes" id="UP000314294">
    <property type="component" value="Unassembled WGS sequence"/>
</dbReference>
<organism evidence="2 3">
    <name type="scientific">Liparis tanakae</name>
    <name type="common">Tanaka's snailfish</name>
    <dbReference type="NCBI Taxonomy" id="230148"/>
    <lineage>
        <taxon>Eukaryota</taxon>
        <taxon>Metazoa</taxon>
        <taxon>Chordata</taxon>
        <taxon>Craniata</taxon>
        <taxon>Vertebrata</taxon>
        <taxon>Euteleostomi</taxon>
        <taxon>Actinopterygii</taxon>
        <taxon>Neopterygii</taxon>
        <taxon>Teleostei</taxon>
        <taxon>Neoteleostei</taxon>
        <taxon>Acanthomorphata</taxon>
        <taxon>Eupercaria</taxon>
        <taxon>Perciformes</taxon>
        <taxon>Cottioidei</taxon>
        <taxon>Cottales</taxon>
        <taxon>Liparidae</taxon>
        <taxon>Liparis</taxon>
    </lineage>
</organism>
<protein>
    <submittedName>
        <fullName evidence="2">Uncharacterized protein</fullName>
    </submittedName>
</protein>
<feature type="transmembrane region" description="Helical" evidence="1">
    <location>
        <begin position="35"/>
        <end position="54"/>
    </location>
</feature>
<gene>
    <name evidence="2" type="ORF">EYF80_035143</name>
</gene>
<dbReference type="AlphaFoldDB" id="A0A4Z2GN38"/>
<evidence type="ECO:0000256" key="1">
    <source>
        <dbReference type="SAM" id="Phobius"/>
    </source>
</evidence>
<keyword evidence="1" id="KW-1133">Transmembrane helix</keyword>